<keyword evidence="3" id="KW-1185">Reference proteome</keyword>
<dbReference type="Proteomes" id="UP000626092">
    <property type="component" value="Unassembled WGS sequence"/>
</dbReference>
<feature type="region of interest" description="Disordered" evidence="1">
    <location>
        <begin position="155"/>
        <end position="191"/>
    </location>
</feature>
<feature type="compositionally biased region" description="Polar residues" evidence="1">
    <location>
        <begin position="182"/>
        <end position="191"/>
    </location>
</feature>
<comment type="caution">
    <text evidence="2">The sequence shown here is derived from an EMBL/GenBank/DDBJ whole genome shotgun (WGS) entry which is preliminary data.</text>
</comment>
<sequence length="191" mass="21600">MLWICKGVSNYDLVCKVELWSHQVHESILTRSTTPVDSCDPNSTRLGLSTRGRLRGLGCWLRLGLGKSPSLLSGLTCPPHSGLSLSLSRQFYQFSDNSMCMTQYLSYPLFTVLQDGFSRRINSDRCQPLPYNAAGSHFVKESSWMQRFRCSEVSDQNFEDEDQEEKSLSLSRPKRLKMDAADSSTNDQVNT</sequence>
<protein>
    <submittedName>
        <fullName evidence="2">Uncharacterized protein</fullName>
    </submittedName>
</protein>
<proteinExistence type="predicted"/>
<name>A0A834LVJ8_RHOSS</name>
<reference evidence="2" key="1">
    <citation type="submission" date="2019-11" db="EMBL/GenBank/DDBJ databases">
        <authorList>
            <person name="Liu Y."/>
            <person name="Hou J."/>
            <person name="Li T.-Q."/>
            <person name="Guan C.-H."/>
            <person name="Wu X."/>
            <person name="Wu H.-Z."/>
            <person name="Ling F."/>
            <person name="Zhang R."/>
            <person name="Shi X.-G."/>
            <person name="Ren J.-P."/>
            <person name="Chen E.-F."/>
            <person name="Sun J.-M."/>
        </authorList>
    </citation>
    <scope>NUCLEOTIDE SEQUENCE</scope>
    <source>
        <strain evidence="2">Adult_tree_wgs_1</strain>
        <tissue evidence="2">Leaves</tissue>
    </source>
</reference>
<gene>
    <name evidence="2" type="ORF">RHSIM_Rhsim02G0124700</name>
</gene>
<dbReference type="OrthoDB" id="1923282at2759"/>
<evidence type="ECO:0000313" key="3">
    <source>
        <dbReference type="Proteomes" id="UP000626092"/>
    </source>
</evidence>
<organism evidence="2 3">
    <name type="scientific">Rhododendron simsii</name>
    <name type="common">Sims's rhododendron</name>
    <dbReference type="NCBI Taxonomy" id="118357"/>
    <lineage>
        <taxon>Eukaryota</taxon>
        <taxon>Viridiplantae</taxon>
        <taxon>Streptophyta</taxon>
        <taxon>Embryophyta</taxon>
        <taxon>Tracheophyta</taxon>
        <taxon>Spermatophyta</taxon>
        <taxon>Magnoliopsida</taxon>
        <taxon>eudicotyledons</taxon>
        <taxon>Gunneridae</taxon>
        <taxon>Pentapetalae</taxon>
        <taxon>asterids</taxon>
        <taxon>Ericales</taxon>
        <taxon>Ericaceae</taxon>
        <taxon>Ericoideae</taxon>
        <taxon>Rhodoreae</taxon>
        <taxon>Rhododendron</taxon>
    </lineage>
</organism>
<evidence type="ECO:0000256" key="1">
    <source>
        <dbReference type="SAM" id="MobiDB-lite"/>
    </source>
</evidence>
<dbReference type="EMBL" id="WJXA01000002">
    <property type="protein sequence ID" value="KAF7149729.1"/>
    <property type="molecule type" value="Genomic_DNA"/>
</dbReference>
<accession>A0A834LVJ8</accession>
<dbReference type="AlphaFoldDB" id="A0A834LVJ8"/>
<evidence type="ECO:0000313" key="2">
    <source>
        <dbReference type="EMBL" id="KAF7149729.1"/>
    </source>
</evidence>